<dbReference type="GO" id="GO:0008887">
    <property type="term" value="F:glycerate kinase activity"/>
    <property type="evidence" value="ECO:0007669"/>
    <property type="project" value="UniProtKB-EC"/>
</dbReference>
<keyword evidence="2 4" id="KW-0808">Transferase</keyword>
<keyword evidence="6" id="KW-1185">Reference proteome</keyword>
<protein>
    <submittedName>
        <fullName evidence="5">Glycerate kinase</fullName>
        <ecNumber evidence="5">2.7.1.31</ecNumber>
    </submittedName>
</protein>
<dbReference type="Pfam" id="PF02595">
    <property type="entry name" value="Gly_kinase"/>
    <property type="match status" value="1"/>
</dbReference>
<sequence>MTGPRVLLAPDKFKGSLPAHEVARALAEGVRRVRPDAVLDSLPVADGGDGTLDAAVASGFERVKVVVDGPTGEPVATSYARRGSTAVVEMADACGLVRLPGGALAPMIASSRGLGQVVAAALDAGCRDLVVGIGGSASTDGGVGMLTALGASVDGDRLDLTGLHPALAEARVVAACDVDNPLTGRDGAAAVYGSQKGADPAQVVVLDERLARWADLVAAATGADRRDEPGAGAAGGVGFGLVAVLGAELRPGIALMLDLLGFADRVAGSRLVVTGEGSLDEQSLRGKAPVGVSSAAARAGAPVVAVCGRNLLTGQQLAAAGVVAAYALTDIEPDVSVCLAEPARLLADLGERIAREHL</sequence>
<organism evidence="5 6">
    <name type="scientific">Nocardioides renjunii</name>
    <dbReference type="NCBI Taxonomy" id="3095075"/>
    <lineage>
        <taxon>Bacteria</taxon>
        <taxon>Bacillati</taxon>
        <taxon>Actinomycetota</taxon>
        <taxon>Actinomycetes</taxon>
        <taxon>Propionibacteriales</taxon>
        <taxon>Nocardioidaceae</taxon>
        <taxon>Nocardioides</taxon>
    </lineage>
</organism>
<gene>
    <name evidence="5" type="ORF">SFC79_02870</name>
</gene>
<evidence type="ECO:0000256" key="4">
    <source>
        <dbReference type="PIRNR" id="PIRNR006078"/>
    </source>
</evidence>
<dbReference type="Gene3D" id="3.40.50.10350">
    <property type="entry name" value="Glycerate kinase, domain 1"/>
    <property type="match status" value="1"/>
</dbReference>
<name>A0ABU5K6U2_9ACTN</name>
<evidence type="ECO:0000256" key="1">
    <source>
        <dbReference type="ARBA" id="ARBA00006284"/>
    </source>
</evidence>
<dbReference type="NCBIfam" id="TIGR00045">
    <property type="entry name" value="glycerate kinase"/>
    <property type="match status" value="1"/>
</dbReference>
<evidence type="ECO:0000256" key="3">
    <source>
        <dbReference type="ARBA" id="ARBA00022777"/>
    </source>
</evidence>
<dbReference type="Proteomes" id="UP001291999">
    <property type="component" value="Unassembled WGS sequence"/>
</dbReference>
<comment type="caution">
    <text evidence="5">The sequence shown here is derived from an EMBL/GenBank/DDBJ whole genome shotgun (WGS) entry which is preliminary data.</text>
</comment>
<dbReference type="PANTHER" id="PTHR21599:SF0">
    <property type="entry name" value="GLYCERATE KINASE"/>
    <property type="match status" value="1"/>
</dbReference>
<evidence type="ECO:0000313" key="5">
    <source>
        <dbReference type="EMBL" id="MDZ5660696.1"/>
    </source>
</evidence>
<dbReference type="Gene3D" id="3.90.1510.10">
    <property type="entry name" value="Glycerate kinase, domain 2"/>
    <property type="match status" value="1"/>
</dbReference>
<accession>A0ABU5K6U2</accession>
<evidence type="ECO:0000313" key="6">
    <source>
        <dbReference type="Proteomes" id="UP001291999"/>
    </source>
</evidence>
<dbReference type="EC" id="2.7.1.31" evidence="5"/>
<comment type="similarity">
    <text evidence="1 4">Belongs to the glycerate kinase type-1 family.</text>
</comment>
<dbReference type="InterPro" id="IPR004381">
    <property type="entry name" value="Glycerate_kinase"/>
</dbReference>
<dbReference type="PANTHER" id="PTHR21599">
    <property type="entry name" value="GLYCERATE KINASE"/>
    <property type="match status" value="1"/>
</dbReference>
<reference evidence="5 6" key="1">
    <citation type="submission" date="2023-11" db="EMBL/GenBank/DDBJ databases">
        <title>Novel species in genus Nocardioides.</title>
        <authorList>
            <person name="Zhou H."/>
        </authorList>
    </citation>
    <scope>NUCLEOTIDE SEQUENCE [LARGE SCALE GENOMIC DNA]</scope>
    <source>
        <strain evidence="5 6">S-58</strain>
    </source>
</reference>
<dbReference type="InterPro" id="IPR018197">
    <property type="entry name" value="Glycerate_kinase_RE-like"/>
</dbReference>
<dbReference type="SUPFAM" id="SSF110738">
    <property type="entry name" value="Glycerate kinase I"/>
    <property type="match status" value="1"/>
</dbReference>
<dbReference type="InterPro" id="IPR036129">
    <property type="entry name" value="Glycerate_kinase_sf"/>
</dbReference>
<dbReference type="InterPro" id="IPR018193">
    <property type="entry name" value="Glyc_kinase_flavodox-like_fold"/>
</dbReference>
<proteinExistence type="inferred from homology"/>
<keyword evidence="3 4" id="KW-0418">Kinase</keyword>
<dbReference type="PIRSF" id="PIRSF006078">
    <property type="entry name" value="GlxK"/>
    <property type="match status" value="1"/>
</dbReference>
<evidence type="ECO:0000256" key="2">
    <source>
        <dbReference type="ARBA" id="ARBA00022679"/>
    </source>
</evidence>
<dbReference type="EMBL" id="JAXQPW010000001">
    <property type="protein sequence ID" value="MDZ5660696.1"/>
    <property type="molecule type" value="Genomic_DNA"/>
</dbReference>